<organism evidence="1 3">
    <name type="scientific">Corynebacterium glucuronolyticum</name>
    <dbReference type="NCBI Taxonomy" id="39791"/>
    <lineage>
        <taxon>Bacteria</taxon>
        <taxon>Bacillati</taxon>
        <taxon>Actinomycetota</taxon>
        <taxon>Actinomycetes</taxon>
        <taxon>Mycobacteriales</taxon>
        <taxon>Corynebacteriaceae</taxon>
        <taxon>Corynebacterium</taxon>
    </lineage>
</organism>
<evidence type="ECO:0008006" key="4">
    <source>
        <dbReference type="Google" id="ProtNLM"/>
    </source>
</evidence>
<dbReference type="Proteomes" id="UP000596145">
    <property type="component" value="Chromosome"/>
</dbReference>
<dbReference type="AlphaFoldDB" id="A0A7T4JUX2"/>
<dbReference type="Proteomes" id="UP000617681">
    <property type="component" value="Chromosome"/>
</dbReference>
<dbReference type="EMBL" id="CP066007">
    <property type="protein sequence ID" value="QQB46308.1"/>
    <property type="molecule type" value="Genomic_DNA"/>
</dbReference>
<evidence type="ECO:0000313" key="1">
    <source>
        <dbReference type="EMBL" id="QQB46308.1"/>
    </source>
</evidence>
<gene>
    <name evidence="1" type="ORF">I6I10_12880</name>
    <name evidence="2" type="ORF">I6J21_03480</name>
</gene>
<evidence type="ECO:0000313" key="2">
    <source>
        <dbReference type="EMBL" id="QRP71224.1"/>
    </source>
</evidence>
<name>A0A7T4JUX2_9CORY</name>
<proteinExistence type="predicted"/>
<dbReference type="RefSeq" id="WP_005390325.1">
    <property type="nucleotide sequence ID" value="NZ_CP066007.1"/>
</dbReference>
<dbReference type="GeneID" id="92759402"/>
<dbReference type="EMBL" id="CP069534">
    <property type="protein sequence ID" value="QRP71224.1"/>
    <property type="molecule type" value="Genomic_DNA"/>
</dbReference>
<sequence>MGAWDAEVLNADINEDFLDELSSLEGEDLVEGVVDAIMLVAKGNATSDEEEANGICAATIASIWAGAPYSASDAIDTYPFIVDPDTDVTEAVFESIAEPAADILENADTEQDLEVYIEALN</sequence>
<protein>
    <recommendedName>
        <fullName evidence="4">DUF4259 domain-containing protein</fullName>
    </recommendedName>
</protein>
<accession>A0A7T4JUX2</accession>
<reference evidence="1 3" key="1">
    <citation type="submission" date="2020-12" db="EMBL/GenBank/DDBJ databases">
        <title>FDA dAtabase for Regulatory Grade micrObial Sequences (FDA-ARGOS): Supporting development and validation of Infectious Disease Dx tests.</title>
        <authorList>
            <person name="Sproer C."/>
            <person name="Gronow S."/>
            <person name="Severitt S."/>
            <person name="Schroder I."/>
            <person name="Tallon L."/>
            <person name="Sadzewicz L."/>
            <person name="Zhao X."/>
            <person name="Boylan J."/>
            <person name="Ott S."/>
            <person name="Bowen H."/>
            <person name="Vavikolanu K."/>
            <person name="Mehta A."/>
            <person name="Aluvathingal J."/>
            <person name="Nadendla S."/>
            <person name="Lowell S."/>
            <person name="Myers T."/>
            <person name="Yan Y."/>
            <person name="Sichtig H."/>
        </authorList>
    </citation>
    <scope>NUCLEOTIDE SEQUENCE [LARGE SCALE GENOMIC DNA]</scope>
    <source>
        <strain evidence="1 3">FDAARGOS_1053</strain>
        <strain evidence="2">FDAARGOS_1191</strain>
    </source>
</reference>
<dbReference type="OrthoDB" id="4427749at2"/>
<evidence type="ECO:0000313" key="3">
    <source>
        <dbReference type="Proteomes" id="UP000596145"/>
    </source>
</evidence>